<gene>
    <name evidence="3" type="ORF">HMPREF9257_0179</name>
</gene>
<dbReference type="OrthoDB" id="2240743at2"/>
<proteinExistence type="predicted"/>
<feature type="domain" description="DUF4097" evidence="2">
    <location>
        <begin position="267"/>
        <end position="452"/>
    </location>
</feature>
<accession>E4KMW6</accession>
<sequence>MNEKERIIELVKNKVISMEEALDLLEAAKRDDLAEDLNDQAIEKDQHDHRTTDNRQETDAKIAELKAALSKNQESLTIAQQRLREVEVLVELEGESSELSQQSEQLTAEINDLKEKEATIEQELNQLSGSHKSYQDIRTTLNDNAKKYSQTARDFANESKKLGQSLRDQVNDFVKGFSSKDVNLSFKIPWVRTQKLNHTFDFSETNFEDIDVRLFNGSMIVKTSEDDQAHLSAELRLHGNFEEASVDDFMRYAKLEVNENTLVLDIQSPYVSMDGILSVPAKAYKAGRFELTNGDLVVKGIEVKSLDLINRNGDIRVADCHADKLDLDNLNGDINVESSDIDMIMISCLNGDIRLEDNLKDVTVDGNNSDIYVTKRNQEVGKLRINTLSGDIKVAIPKALGLKGKAKSNQGKVQSRLDQVTTMQATKSFTFDRGSENGQVELALETMIGNIFLKDTEF</sequence>
<dbReference type="RefSeq" id="WP_006417791.1">
    <property type="nucleotide sequence ID" value="NZ_AENN01000006.1"/>
</dbReference>
<evidence type="ECO:0000313" key="3">
    <source>
        <dbReference type="EMBL" id="EFR31659.1"/>
    </source>
</evidence>
<name>E4KMW6_9LACT</name>
<comment type="caution">
    <text evidence="3">The sequence shown here is derived from an EMBL/GenBank/DDBJ whole genome shotgun (WGS) entry which is preliminary data.</text>
</comment>
<reference evidence="3 4" key="1">
    <citation type="submission" date="2010-10" db="EMBL/GenBank/DDBJ databases">
        <authorList>
            <person name="Durkin A.S."/>
            <person name="Madupu R."/>
            <person name="Torralba M."/>
            <person name="Gillis M."/>
            <person name="Methe B."/>
            <person name="Sutton G."/>
            <person name="Nelson K.E."/>
        </authorList>
    </citation>
    <scope>NUCLEOTIDE SEQUENCE [LARGE SCALE GENOMIC DNA]</scope>
    <source>
        <strain evidence="3 4">ACS-139-V-Col8</strain>
    </source>
</reference>
<dbReference type="InterPro" id="IPR025164">
    <property type="entry name" value="Toastrack_DUF4097"/>
</dbReference>
<dbReference type="Pfam" id="PF13349">
    <property type="entry name" value="DUF4097"/>
    <property type="match status" value="1"/>
</dbReference>
<dbReference type="AlphaFoldDB" id="E4KMW6"/>
<keyword evidence="4" id="KW-1185">Reference proteome</keyword>
<dbReference type="eggNOG" id="COG3595">
    <property type="taxonomic scope" value="Bacteria"/>
</dbReference>
<evidence type="ECO:0000256" key="1">
    <source>
        <dbReference type="SAM" id="Coils"/>
    </source>
</evidence>
<dbReference type="STRING" id="908337.HMPREF9257_0179"/>
<feature type="coiled-coil region" evidence="1">
    <location>
        <begin position="62"/>
        <end position="130"/>
    </location>
</feature>
<protein>
    <recommendedName>
        <fullName evidence="2">DUF4097 domain-containing protein</fullName>
    </recommendedName>
</protein>
<feature type="coiled-coil region" evidence="1">
    <location>
        <begin position="1"/>
        <end position="28"/>
    </location>
</feature>
<evidence type="ECO:0000259" key="2">
    <source>
        <dbReference type="Pfam" id="PF13349"/>
    </source>
</evidence>
<dbReference type="EMBL" id="AENN01000006">
    <property type="protein sequence ID" value="EFR31659.1"/>
    <property type="molecule type" value="Genomic_DNA"/>
</dbReference>
<keyword evidence="1" id="KW-0175">Coiled coil</keyword>
<evidence type="ECO:0000313" key="4">
    <source>
        <dbReference type="Proteomes" id="UP000005990"/>
    </source>
</evidence>
<organism evidence="3 4">
    <name type="scientific">Eremococcus coleocola ACS-139-V-Col8</name>
    <dbReference type="NCBI Taxonomy" id="908337"/>
    <lineage>
        <taxon>Bacteria</taxon>
        <taxon>Bacillati</taxon>
        <taxon>Bacillota</taxon>
        <taxon>Bacilli</taxon>
        <taxon>Lactobacillales</taxon>
        <taxon>Aerococcaceae</taxon>
        <taxon>Eremococcus</taxon>
    </lineage>
</organism>
<dbReference type="Proteomes" id="UP000005990">
    <property type="component" value="Unassembled WGS sequence"/>
</dbReference>